<dbReference type="PANTHER" id="PTHR33867">
    <property type="entry name" value="RIBOSOME MATURATION FACTOR RIMP"/>
    <property type="match status" value="1"/>
</dbReference>
<dbReference type="Pfam" id="PF17384">
    <property type="entry name" value="DUF150_C"/>
    <property type="match status" value="1"/>
</dbReference>
<dbReference type="HAMAP" id="MF_01077">
    <property type="entry name" value="RimP"/>
    <property type="match status" value="1"/>
</dbReference>
<feature type="domain" description="Ribosome maturation factor RimP N-terminal" evidence="4">
    <location>
        <begin position="7"/>
        <end position="70"/>
    </location>
</feature>
<dbReference type="InterPro" id="IPR028998">
    <property type="entry name" value="RimP_C"/>
</dbReference>
<protein>
    <recommendedName>
        <fullName evidence="3">Ribosome maturation factor RimP</fullName>
    </recommendedName>
</protein>
<dbReference type="SUPFAM" id="SSF75420">
    <property type="entry name" value="YhbC-like, N-terminal domain"/>
    <property type="match status" value="1"/>
</dbReference>
<dbReference type="RefSeq" id="WP_258569036.1">
    <property type="nucleotide sequence ID" value="NZ_JAKUDN010000001.1"/>
</dbReference>
<comment type="function">
    <text evidence="3">Required for maturation of 30S ribosomal subunits.</text>
</comment>
<evidence type="ECO:0000256" key="2">
    <source>
        <dbReference type="ARBA" id="ARBA00022517"/>
    </source>
</evidence>
<gene>
    <name evidence="3" type="primary">rimP</name>
    <name evidence="6" type="ORF">MKS91_01290</name>
</gene>
<keyword evidence="2 3" id="KW-0690">Ribosome biogenesis</keyword>
<evidence type="ECO:0000313" key="6">
    <source>
        <dbReference type="EMBL" id="MCP8351928.1"/>
    </source>
</evidence>
<dbReference type="InterPro" id="IPR036847">
    <property type="entry name" value="RimP_C_sf"/>
</dbReference>
<dbReference type="InterPro" id="IPR003728">
    <property type="entry name" value="Ribosome_maturation_RimP"/>
</dbReference>
<dbReference type="Proteomes" id="UP001320768">
    <property type="component" value="Unassembled WGS sequence"/>
</dbReference>
<dbReference type="InterPro" id="IPR035956">
    <property type="entry name" value="RimP_N_sf"/>
</dbReference>
<dbReference type="SUPFAM" id="SSF74942">
    <property type="entry name" value="YhbC-like, C-terminal domain"/>
    <property type="match status" value="1"/>
</dbReference>
<dbReference type="InterPro" id="IPR028989">
    <property type="entry name" value="RimP_N"/>
</dbReference>
<evidence type="ECO:0000256" key="1">
    <source>
        <dbReference type="ARBA" id="ARBA00022490"/>
    </source>
</evidence>
<name>A0ABT1L648_9GAMM</name>
<dbReference type="Gene3D" id="3.30.300.70">
    <property type="entry name" value="RimP-like superfamily, N-terminal"/>
    <property type="match status" value="1"/>
</dbReference>
<evidence type="ECO:0000256" key="3">
    <source>
        <dbReference type="HAMAP-Rule" id="MF_01077"/>
    </source>
</evidence>
<evidence type="ECO:0000259" key="5">
    <source>
        <dbReference type="Pfam" id="PF17384"/>
    </source>
</evidence>
<comment type="caution">
    <text evidence="6">The sequence shown here is derived from an EMBL/GenBank/DDBJ whole genome shotgun (WGS) entry which is preliminary data.</text>
</comment>
<keyword evidence="1 3" id="KW-0963">Cytoplasm</keyword>
<dbReference type="EMBL" id="JAKUDN010000001">
    <property type="protein sequence ID" value="MCP8351928.1"/>
    <property type="molecule type" value="Genomic_DNA"/>
</dbReference>
<accession>A0ABT1L648</accession>
<organism evidence="6 7">
    <name type="scientific">Candidatus Synchoanobacter obligatus</name>
    <dbReference type="NCBI Taxonomy" id="2919597"/>
    <lineage>
        <taxon>Bacteria</taxon>
        <taxon>Pseudomonadati</taxon>
        <taxon>Pseudomonadota</taxon>
        <taxon>Gammaproteobacteria</taxon>
        <taxon>Candidatus Comchoanobacterales</taxon>
        <taxon>Candidatus Comchoanobacteraceae</taxon>
        <taxon>Candidatus Synchoanobacter</taxon>
    </lineage>
</organism>
<evidence type="ECO:0000259" key="4">
    <source>
        <dbReference type="Pfam" id="PF02576"/>
    </source>
</evidence>
<evidence type="ECO:0000313" key="7">
    <source>
        <dbReference type="Proteomes" id="UP001320768"/>
    </source>
</evidence>
<comment type="subcellular location">
    <subcellularLocation>
        <location evidence="3">Cytoplasm</location>
    </subcellularLocation>
</comment>
<feature type="domain" description="Ribosome maturation factor RimP C-terminal" evidence="5">
    <location>
        <begin position="74"/>
        <end position="132"/>
    </location>
</feature>
<dbReference type="Pfam" id="PF02576">
    <property type="entry name" value="RimP_N"/>
    <property type="match status" value="1"/>
</dbReference>
<dbReference type="PANTHER" id="PTHR33867:SF1">
    <property type="entry name" value="RIBOSOME MATURATION FACTOR RIMP"/>
    <property type="match status" value="1"/>
</dbReference>
<sequence>MNQINEIIKAAVTACDMKLYGIDNTHEGITVYIEKNDGVISISDCEIVMKQINYSTDTDHLHIEVSSKGAYPLLFTLEHFQEALGENVKVRTTNKSYSGTLALANQDQLHIQKNDETFIIDTPTVKRARLIPSNIGE</sequence>
<proteinExistence type="inferred from homology"/>
<comment type="similarity">
    <text evidence="3">Belongs to the RimP family.</text>
</comment>
<reference evidence="6 7" key="1">
    <citation type="journal article" date="2022" name="Nat. Microbiol.">
        <title>The microbiome of a bacterivorous marine choanoflagellate contains a resource-demanding obligate bacterial associate.</title>
        <authorList>
            <person name="Needham D.M."/>
            <person name="Poirier C."/>
            <person name="Bachy C."/>
            <person name="George E.E."/>
            <person name="Wilken S."/>
            <person name="Yung C.C.M."/>
            <person name="Limardo A.J."/>
            <person name="Morando M."/>
            <person name="Sudek L."/>
            <person name="Malmstrom R.R."/>
            <person name="Keeling P.J."/>
            <person name="Santoro A.E."/>
            <person name="Worden A.Z."/>
        </authorList>
    </citation>
    <scope>NUCLEOTIDE SEQUENCE [LARGE SCALE GENOMIC DNA]</scope>
    <source>
        <strain evidence="6 7">Comchoano-2</strain>
    </source>
</reference>
<keyword evidence="7" id="KW-1185">Reference proteome</keyword>